<organism evidence="2 3">
    <name type="scientific">Aldrovandia affinis</name>
    <dbReference type="NCBI Taxonomy" id="143900"/>
    <lineage>
        <taxon>Eukaryota</taxon>
        <taxon>Metazoa</taxon>
        <taxon>Chordata</taxon>
        <taxon>Craniata</taxon>
        <taxon>Vertebrata</taxon>
        <taxon>Euteleostomi</taxon>
        <taxon>Actinopterygii</taxon>
        <taxon>Neopterygii</taxon>
        <taxon>Teleostei</taxon>
        <taxon>Notacanthiformes</taxon>
        <taxon>Halosauridae</taxon>
        <taxon>Aldrovandia</taxon>
    </lineage>
</organism>
<feature type="compositionally biased region" description="Gly residues" evidence="1">
    <location>
        <begin position="1"/>
        <end position="10"/>
    </location>
</feature>
<accession>A0AAD7WEA1</accession>
<protein>
    <submittedName>
        <fullName evidence="2">Uncharacterized protein</fullName>
    </submittedName>
</protein>
<sequence length="110" mass="11950">MCEGVGGGESTGPRPSHVAAAWPDGHASTSRWQKSKGLVIALPSPSVRGRALGRPVLQRDRETAVAWGPLNSGERSSDFKWKSRRHRARSTLKVHSKGLLCRRQVLGEVS</sequence>
<dbReference type="AlphaFoldDB" id="A0AAD7WEA1"/>
<dbReference type="Proteomes" id="UP001221898">
    <property type="component" value="Unassembled WGS sequence"/>
</dbReference>
<gene>
    <name evidence="2" type="ORF">AAFF_G00058320</name>
</gene>
<evidence type="ECO:0000313" key="2">
    <source>
        <dbReference type="EMBL" id="KAJ8393613.1"/>
    </source>
</evidence>
<dbReference type="EMBL" id="JAINUG010000135">
    <property type="protein sequence ID" value="KAJ8393613.1"/>
    <property type="molecule type" value="Genomic_DNA"/>
</dbReference>
<evidence type="ECO:0000313" key="3">
    <source>
        <dbReference type="Proteomes" id="UP001221898"/>
    </source>
</evidence>
<evidence type="ECO:0000256" key="1">
    <source>
        <dbReference type="SAM" id="MobiDB-lite"/>
    </source>
</evidence>
<name>A0AAD7WEA1_9TELE</name>
<keyword evidence="3" id="KW-1185">Reference proteome</keyword>
<comment type="caution">
    <text evidence="2">The sequence shown here is derived from an EMBL/GenBank/DDBJ whole genome shotgun (WGS) entry which is preliminary data.</text>
</comment>
<reference evidence="2" key="1">
    <citation type="journal article" date="2023" name="Science">
        <title>Genome structures resolve the early diversification of teleost fishes.</title>
        <authorList>
            <person name="Parey E."/>
            <person name="Louis A."/>
            <person name="Montfort J."/>
            <person name="Bouchez O."/>
            <person name="Roques C."/>
            <person name="Iampietro C."/>
            <person name="Lluch J."/>
            <person name="Castinel A."/>
            <person name="Donnadieu C."/>
            <person name="Desvignes T."/>
            <person name="Floi Bucao C."/>
            <person name="Jouanno E."/>
            <person name="Wen M."/>
            <person name="Mejri S."/>
            <person name="Dirks R."/>
            <person name="Jansen H."/>
            <person name="Henkel C."/>
            <person name="Chen W.J."/>
            <person name="Zahm M."/>
            <person name="Cabau C."/>
            <person name="Klopp C."/>
            <person name="Thompson A.W."/>
            <person name="Robinson-Rechavi M."/>
            <person name="Braasch I."/>
            <person name="Lecointre G."/>
            <person name="Bobe J."/>
            <person name="Postlethwait J.H."/>
            <person name="Berthelot C."/>
            <person name="Roest Crollius H."/>
            <person name="Guiguen Y."/>
        </authorList>
    </citation>
    <scope>NUCLEOTIDE SEQUENCE</scope>
    <source>
        <strain evidence="2">NC1722</strain>
    </source>
</reference>
<feature type="region of interest" description="Disordered" evidence="1">
    <location>
        <begin position="1"/>
        <end position="30"/>
    </location>
</feature>
<proteinExistence type="predicted"/>